<dbReference type="Gene3D" id="2.160.10.10">
    <property type="entry name" value="Hexapeptide repeat proteins"/>
    <property type="match status" value="1"/>
</dbReference>
<dbReference type="KEGG" id="eha:Ethha_1163"/>
<dbReference type="InterPro" id="IPR029044">
    <property type="entry name" value="Nucleotide-diphossugar_trans"/>
</dbReference>
<dbReference type="PANTHER" id="PTHR23416">
    <property type="entry name" value="SIALIC ACID SYNTHASE-RELATED"/>
    <property type="match status" value="1"/>
</dbReference>
<evidence type="ECO:0000313" key="2">
    <source>
        <dbReference type="Proteomes" id="UP000001551"/>
    </source>
</evidence>
<protein>
    <recommendedName>
        <fullName evidence="3">Acyltransferase</fullName>
    </recommendedName>
</protein>
<dbReference type="eggNOG" id="COG0110">
    <property type="taxonomic scope" value="Bacteria"/>
</dbReference>
<dbReference type="InterPro" id="IPR011004">
    <property type="entry name" value="Trimer_LpxA-like_sf"/>
</dbReference>
<dbReference type="STRING" id="663278.Ethha_1163"/>
<evidence type="ECO:0008006" key="3">
    <source>
        <dbReference type="Google" id="ProtNLM"/>
    </source>
</evidence>
<organism evidence="1 2">
    <name type="scientific">Ethanoligenens harbinense (strain DSM 18485 / JCM 12961 / CGMCC 1.5033 / YUAN-3)</name>
    <dbReference type="NCBI Taxonomy" id="663278"/>
    <lineage>
        <taxon>Bacteria</taxon>
        <taxon>Bacillati</taxon>
        <taxon>Bacillota</taxon>
        <taxon>Clostridia</taxon>
        <taxon>Eubacteriales</taxon>
        <taxon>Oscillospiraceae</taxon>
        <taxon>Ethanoligenens</taxon>
    </lineage>
</organism>
<name>E6U508_ETHHY</name>
<dbReference type="Pfam" id="PF14602">
    <property type="entry name" value="Hexapep_2"/>
    <property type="match status" value="2"/>
</dbReference>
<reference evidence="1 2" key="1">
    <citation type="submission" date="2010-12" db="EMBL/GenBank/DDBJ databases">
        <title>Complete sequence of Ethanoligenens harbinense YUAN-3.</title>
        <authorList>
            <person name="Lucas S."/>
            <person name="Copeland A."/>
            <person name="Lapidus A."/>
            <person name="Cheng J.-F."/>
            <person name="Bruce D."/>
            <person name="Goodwin L."/>
            <person name="Pitluck S."/>
            <person name="Chertkov O."/>
            <person name="Misra M."/>
            <person name="Detter J.C."/>
            <person name="Han C."/>
            <person name="Tapia R."/>
            <person name="Land M."/>
            <person name="Hauser L."/>
            <person name="Jeffries C."/>
            <person name="Kyrpides N."/>
            <person name="Ivanova N."/>
            <person name="Mikhailova N."/>
            <person name="Wang A."/>
            <person name="Mouttaki H."/>
            <person name="He Z."/>
            <person name="Zhou J."/>
            <person name="Hemme C.L."/>
            <person name="Woyke T."/>
        </authorList>
    </citation>
    <scope>NUCLEOTIDE SEQUENCE [LARGE SCALE GENOMIC DNA]</scope>
    <source>
        <strain evidence="2">DSM 18485 / JCM 12961 / CGMCC 1.5033 / YUAN-3</strain>
    </source>
</reference>
<proteinExistence type="predicted"/>
<accession>E6U508</accession>
<dbReference type="CDD" id="cd04647">
    <property type="entry name" value="LbH_MAT_like"/>
    <property type="match status" value="1"/>
</dbReference>
<evidence type="ECO:0000313" key="1">
    <source>
        <dbReference type="EMBL" id="ADU26714.1"/>
    </source>
</evidence>
<dbReference type="PANTHER" id="PTHR23416:SF78">
    <property type="entry name" value="LIPOPOLYSACCHARIDE BIOSYNTHESIS O-ACETYL TRANSFERASE WBBJ-RELATED"/>
    <property type="match status" value="1"/>
</dbReference>
<dbReference type="HOGENOM" id="CLU_606561_0_0_9"/>
<gene>
    <name evidence="1" type="ordered locus">Ethha_1163</name>
</gene>
<dbReference type="InterPro" id="IPR001451">
    <property type="entry name" value="Hexapep"/>
</dbReference>
<dbReference type="SUPFAM" id="SSF51161">
    <property type="entry name" value="Trimeric LpxA-like enzymes"/>
    <property type="match status" value="1"/>
</dbReference>
<sequence>MCGVGGLIGHELTRQGEEKSMDQNQNNGNQAFFDLGNNVFIEAGFEVSYPKAVSIGELTYIQKDCFFNIPNEQDAGFPKIEIQENCSIGKRCVISAVNRVILEDRVILGANVHVSDHDHEYREVGVPIMFQGATVLDATVTIGRGSWIANNGVIIGDVHIGRGCVVGANSVVTGDIPDYCVAVGSPARVIKCFDPVTGTWLRVRDQGHLTQVLRQRQQQKPVLSVCVLTDGDLAAFETCMSVLCKDAGNDRMLDIVVCDNGADKAVTGTAQAFCSAFDNVRLVQDTTAEEFDRRYLRALAQAKGEFVTVIEDKDGFAHNGVYHILHALFGNRTCSVLLSQNVNQMFSYQTGSGWGNYANHLFPHTYEPFRVTFQTQLVNGIADKARKAGTGCSHLFLQYRCLSAGQAYCIATGIIFMDHGAETAGTDRGRSMEQCRAFVESLSAGETEKAE</sequence>
<dbReference type="EMBL" id="CP002400">
    <property type="protein sequence ID" value="ADU26714.1"/>
    <property type="molecule type" value="Genomic_DNA"/>
</dbReference>
<dbReference type="AlphaFoldDB" id="E6U508"/>
<dbReference type="InterPro" id="IPR051159">
    <property type="entry name" value="Hexapeptide_acetyltransf"/>
</dbReference>
<keyword evidence="2" id="KW-1185">Reference proteome</keyword>
<dbReference type="SUPFAM" id="SSF53448">
    <property type="entry name" value="Nucleotide-diphospho-sugar transferases"/>
    <property type="match status" value="1"/>
</dbReference>
<dbReference type="Proteomes" id="UP000001551">
    <property type="component" value="Chromosome"/>
</dbReference>